<dbReference type="InterPro" id="IPR001611">
    <property type="entry name" value="Leu-rich_rpt"/>
</dbReference>
<dbReference type="InterPro" id="IPR050836">
    <property type="entry name" value="SDS22/Internalin_LRR"/>
</dbReference>
<dbReference type="GeneID" id="17357149"/>
<proteinExistence type="predicted"/>
<dbReference type="PANTHER" id="PTHR46652">
    <property type="entry name" value="LEUCINE-RICH REPEAT AND IQ DOMAIN-CONTAINING PROTEIN 1-RELATED"/>
    <property type="match status" value="1"/>
</dbReference>
<comment type="subcellular location">
    <subcellularLocation>
        <location evidence="1">Cytoplasm</location>
        <location evidence="1">Cytoskeleton</location>
        <location evidence="1">Cilium axoneme</location>
    </subcellularLocation>
</comment>
<evidence type="ECO:0000313" key="6">
    <source>
        <dbReference type="Proteomes" id="UP000008141"/>
    </source>
</evidence>
<evidence type="ECO:0000256" key="1">
    <source>
        <dbReference type="ARBA" id="ARBA00004430"/>
    </source>
</evidence>
<dbReference type="Gene3D" id="3.80.10.10">
    <property type="entry name" value="Ribonuclease Inhibitor"/>
    <property type="match status" value="3"/>
</dbReference>
<evidence type="ECO:0008006" key="7">
    <source>
        <dbReference type="Google" id="ProtNLM"/>
    </source>
</evidence>
<dbReference type="RefSeq" id="XP_005849488.1">
    <property type="nucleotide sequence ID" value="XM_005849426.1"/>
</dbReference>
<name>E1Z8R9_CHLVA</name>
<dbReference type="OMA" id="IRQFCFG"/>
<dbReference type="SMART" id="SM00365">
    <property type="entry name" value="LRR_SD22"/>
    <property type="match status" value="3"/>
</dbReference>
<accession>E1Z8R9</accession>
<dbReference type="InterPro" id="IPR032675">
    <property type="entry name" value="LRR_dom_sf"/>
</dbReference>
<gene>
    <name evidence="5" type="ORF">CHLNCDRAFT_50903</name>
</gene>
<keyword evidence="2" id="KW-0433">Leucine-rich repeat</keyword>
<dbReference type="GO" id="GO:0005930">
    <property type="term" value="C:axoneme"/>
    <property type="evidence" value="ECO:0007669"/>
    <property type="project" value="UniProtKB-SubCell"/>
</dbReference>
<dbReference type="KEGG" id="cvr:CHLNCDRAFT_50903"/>
<dbReference type="EMBL" id="GL433839">
    <property type="protein sequence ID" value="EFN57386.1"/>
    <property type="molecule type" value="Genomic_DNA"/>
</dbReference>
<dbReference type="AlphaFoldDB" id="E1Z8R9"/>
<reference evidence="5 6" key="1">
    <citation type="journal article" date="2010" name="Plant Cell">
        <title>The Chlorella variabilis NC64A genome reveals adaptation to photosymbiosis, coevolution with viruses, and cryptic sex.</title>
        <authorList>
            <person name="Blanc G."/>
            <person name="Duncan G."/>
            <person name="Agarkova I."/>
            <person name="Borodovsky M."/>
            <person name="Gurnon J."/>
            <person name="Kuo A."/>
            <person name="Lindquist E."/>
            <person name="Lucas S."/>
            <person name="Pangilinan J."/>
            <person name="Polle J."/>
            <person name="Salamov A."/>
            <person name="Terry A."/>
            <person name="Yamada T."/>
            <person name="Dunigan D.D."/>
            <person name="Grigoriev I.V."/>
            <person name="Claverie J.M."/>
            <person name="Van Etten J.L."/>
        </authorList>
    </citation>
    <scope>NUCLEOTIDE SEQUENCE [LARGE SCALE GENOMIC DNA]</scope>
    <source>
        <strain evidence="5 6">NC64A</strain>
    </source>
</reference>
<dbReference type="OrthoDB" id="512658at2759"/>
<dbReference type="SUPFAM" id="SSF52058">
    <property type="entry name" value="L domain-like"/>
    <property type="match status" value="1"/>
</dbReference>
<protein>
    <recommendedName>
        <fullName evidence="7">U2A'/phosphoprotein 32 family A C-terminal domain-containing protein</fullName>
    </recommendedName>
</protein>
<evidence type="ECO:0000256" key="2">
    <source>
        <dbReference type="ARBA" id="ARBA00022614"/>
    </source>
</evidence>
<evidence type="ECO:0000313" key="5">
    <source>
        <dbReference type="EMBL" id="EFN57386.1"/>
    </source>
</evidence>
<dbReference type="PROSITE" id="PS51450">
    <property type="entry name" value="LRR"/>
    <property type="match status" value="2"/>
</dbReference>
<dbReference type="eggNOG" id="KOG0531">
    <property type="taxonomic scope" value="Eukaryota"/>
</dbReference>
<keyword evidence="6" id="KW-1185">Reference proteome</keyword>
<keyword evidence="3" id="KW-0677">Repeat</keyword>
<sequence length="309" mass="32299">MVKLTPALVEQLAPGQSRLEDVTRLDASAKEVTEVVDLALCSKLVRLDLSKNSLTSLDGVSMNTGLRWLSAAGNELTSLGSALKDLTNLEVLNVGRNQIAGKVAVRLPALKALILNENRITLVGGLEKCRELNTLVLSHNAVASLGSWLGGCPKLEKLSCSHNQLQELGAALKGCPMLTELRLNHNQIHALPAELASNTRLRILDIGGNPIASFDDIQVLSRLPQLRSVSLKGCPLASAPGYREGISALLPRLEILDTQRIAERPRKQLAAAAAAAAAGAAQSDERGGAAVSNAEAEGGGGPAGTCVAV</sequence>
<feature type="region of interest" description="Disordered" evidence="4">
    <location>
        <begin position="284"/>
        <end position="309"/>
    </location>
</feature>
<dbReference type="STRING" id="554065.E1Z8R9"/>
<dbReference type="PANTHER" id="PTHR46652:SF7">
    <property type="entry name" value="LEUCINE-RICH REPEAT AND IQ DOMAIN-CONTAINING PROTEIN 1"/>
    <property type="match status" value="1"/>
</dbReference>
<dbReference type="Proteomes" id="UP000008141">
    <property type="component" value="Unassembled WGS sequence"/>
</dbReference>
<evidence type="ECO:0000256" key="3">
    <source>
        <dbReference type="ARBA" id="ARBA00022737"/>
    </source>
</evidence>
<dbReference type="Pfam" id="PF13855">
    <property type="entry name" value="LRR_8"/>
    <property type="match status" value="2"/>
</dbReference>
<organism evidence="6">
    <name type="scientific">Chlorella variabilis</name>
    <name type="common">Green alga</name>
    <dbReference type="NCBI Taxonomy" id="554065"/>
    <lineage>
        <taxon>Eukaryota</taxon>
        <taxon>Viridiplantae</taxon>
        <taxon>Chlorophyta</taxon>
        <taxon>core chlorophytes</taxon>
        <taxon>Trebouxiophyceae</taxon>
        <taxon>Chlorellales</taxon>
        <taxon>Chlorellaceae</taxon>
        <taxon>Chlorella clade</taxon>
        <taxon>Chlorella</taxon>
    </lineage>
</organism>
<evidence type="ECO:0000256" key="4">
    <source>
        <dbReference type="SAM" id="MobiDB-lite"/>
    </source>
</evidence>
<dbReference type="InParanoid" id="E1Z8R9"/>
<dbReference type="PRINTS" id="PR00019">
    <property type="entry name" value="LEURICHRPT"/>
</dbReference>